<gene>
    <name evidence="1" type="ORF">L917_08639</name>
</gene>
<dbReference type="EMBL" id="KI679675">
    <property type="protein sequence ID" value="ETL93120.1"/>
    <property type="molecule type" value="Genomic_DNA"/>
</dbReference>
<dbReference type="Proteomes" id="UP000054423">
    <property type="component" value="Unassembled WGS sequence"/>
</dbReference>
<sequence length="57" mass="6184">MRSRSKQEELAGGIPLSKRLVVRRSTLTAGGRDFSVFPALEADHLSCGCLDPLKEAI</sequence>
<evidence type="ECO:0000313" key="1">
    <source>
        <dbReference type="EMBL" id="ETL93120.1"/>
    </source>
</evidence>
<reference evidence="1" key="1">
    <citation type="submission" date="2013-11" db="EMBL/GenBank/DDBJ databases">
        <title>The Genome Sequence of Phytophthora parasitica CHvinca01.</title>
        <authorList>
            <consortium name="The Broad Institute Genomics Platform"/>
            <person name="Russ C."/>
            <person name="Tyler B."/>
            <person name="Panabieres F."/>
            <person name="Shan W."/>
            <person name="Tripathy S."/>
            <person name="Grunwald N."/>
            <person name="Machado M."/>
            <person name="Johnson C.S."/>
            <person name="Arredondo F."/>
            <person name="Hong C."/>
            <person name="Coffey M."/>
            <person name="Young S.K."/>
            <person name="Zeng Q."/>
            <person name="Gargeya S."/>
            <person name="Fitzgerald M."/>
            <person name="Abouelleil A."/>
            <person name="Alvarado L."/>
            <person name="Chapman S.B."/>
            <person name="Gainer-Dewar J."/>
            <person name="Goldberg J."/>
            <person name="Griggs A."/>
            <person name="Gujja S."/>
            <person name="Hansen M."/>
            <person name="Howarth C."/>
            <person name="Imamovic A."/>
            <person name="Ireland A."/>
            <person name="Larimer J."/>
            <person name="McCowan C."/>
            <person name="Murphy C."/>
            <person name="Pearson M."/>
            <person name="Poon T.W."/>
            <person name="Priest M."/>
            <person name="Roberts A."/>
            <person name="Saif S."/>
            <person name="Shea T."/>
            <person name="Sykes S."/>
            <person name="Wortman J."/>
            <person name="Nusbaum C."/>
            <person name="Birren B."/>
        </authorList>
    </citation>
    <scope>NUCLEOTIDE SEQUENCE [LARGE SCALE GENOMIC DNA]</scope>
    <source>
        <strain evidence="1">CHvinca01</strain>
    </source>
</reference>
<organism evidence="1">
    <name type="scientific">Phytophthora nicotianae</name>
    <name type="common">Potato buckeye rot agent</name>
    <name type="synonym">Phytophthora parasitica</name>
    <dbReference type="NCBI Taxonomy" id="4792"/>
    <lineage>
        <taxon>Eukaryota</taxon>
        <taxon>Sar</taxon>
        <taxon>Stramenopiles</taxon>
        <taxon>Oomycota</taxon>
        <taxon>Peronosporomycetes</taxon>
        <taxon>Peronosporales</taxon>
        <taxon>Peronosporaceae</taxon>
        <taxon>Phytophthora</taxon>
    </lineage>
</organism>
<accession>W2L951</accession>
<name>W2L951_PHYNI</name>
<dbReference type="AlphaFoldDB" id="W2L951"/>
<proteinExistence type="predicted"/>
<protein>
    <submittedName>
        <fullName evidence="1">Uncharacterized protein</fullName>
    </submittedName>
</protein>